<dbReference type="Proteomes" id="UP000824890">
    <property type="component" value="Unassembled WGS sequence"/>
</dbReference>
<reference evidence="1 2" key="1">
    <citation type="submission" date="2021-05" db="EMBL/GenBank/DDBJ databases">
        <title>Genome Assembly of Synthetic Allotetraploid Brassica napus Reveals Homoeologous Exchanges between Subgenomes.</title>
        <authorList>
            <person name="Davis J.T."/>
        </authorList>
    </citation>
    <scope>NUCLEOTIDE SEQUENCE [LARGE SCALE GENOMIC DNA]</scope>
    <source>
        <strain evidence="2">cv. Da-Ae</strain>
        <tissue evidence="1">Seedling</tissue>
    </source>
</reference>
<name>A0ABQ8EH80_BRANA</name>
<proteinExistence type="predicted"/>
<protein>
    <submittedName>
        <fullName evidence="1">Uncharacterized protein</fullName>
    </submittedName>
</protein>
<evidence type="ECO:0000313" key="2">
    <source>
        <dbReference type="Proteomes" id="UP000824890"/>
    </source>
</evidence>
<organism evidence="1 2">
    <name type="scientific">Brassica napus</name>
    <name type="common">Rape</name>
    <dbReference type="NCBI Taxonomy" id="3708"/>
    <lineage>
        <taxon>Eukaryota</taxon>
        <taxon>Viridiplantae</taxon>
        <taxon>Streptophyta</taxon>
        <taxon>Embryophyta</taxon>
        <taxon>Tracheophyta</taxon>
        <taxon>Spermatophyta</taxon>
        <taxon>Magnoliopsida</taxon>
        <taxon>eudicotyledons</taxon>
        <taxon>Gunneridae</taxon>
        <taxon>Pentapetalae</taxon>
        <taxon>rosids</taxon>
        <taxon>malvids</taxon>
        <taxon>Brassicales</taxon>
        <taxon>Brassicaceae</taxon>
        <taxon>Brassiceae</taxon>
        <taxon>Brassica</taxon>
    </lineage>
</organism>
<gene>
    <name evidence="1" type="ORF">HID58_000637</name>
</gene>
<keyword evidence="2" id="KW-1185">Reference proteome</keyword>
<comment type="caution">
    <text evidence="1">The sequence shown here is derived from an EMBL/GenBank/DDBJ whole genome shotgun (WGS) entry which is preliminary data.</text>
</comment>
<evidence type="ECO:0000313" key="1">
    <source>
        <dbReference type="EMBL" id="KAH0941000.1"/>
    </source>
</evidence>
<sequence length="43" mass="4901">MAKATHLRMESLVSSSKGKNRSSFWLNLVPLTVLTSTDRIHRM</sequence>
<accession>A0ABQ8EH80</accession>
<dbReference type="EMBL" id="JAGKQM010000001">
    <property type="protein sequence ID" value="KAH0941000.1"/>
    <property type="molecule type" value="Genomic_DNA"/>
</dbReference>